<protein>
    <submittedName>
        <fullName evidence="1">Uncharacterized protein</fullName>
    </submittedName>
</protein>
<dbReference type="EMBL" id="JACHHQ010000010">
    <property type="protein sequence ID" value="MBB5202121.1"/>
    <property type="molecule type" value="Genomic_DNA"/>
</dbReference>
<proteinExistence type="predicted"/>
<dbReference type="Proteomes" id="UP000571084">
    <property type="component" value="Unassembled WGS sequence"/>
</dbReference>
<gene>
    <name evidence="1" type="ORF">HNR39_003984</name>
</gene>
<organism evidence="1 2">
    <name type="scientific">Glaciimonas immobilis</name>
    <dbReference type="NCBI Taxonomy" id="728004"/>
    <lineage>
        <taxon>Bacteria</taxon>
        <taxon>Pseudomonadati</taxon>
        <taxon>Pseudomonadota</taxon>
        <taxon>Betaproteobacteria</taxon>
        <taxon>Burkholderiales</taxon>
        <taxon>Oxalobacteraceae</taxon>
        <taxon>Glaciimonas</taxon>
    </lineage>
</organism>
<evidence type="ECO:0000313" key="1">
    <source>
        <dbReference type="EMBL" id="MBB5202121.1"/>
    </source>
</evidence>
<accession>A0A840S060</accession>
<reference evidence="1 2" key="1">
    <citation type="submission" date="2020-08" db="EMBL/GenBank/DDBJ databases">
        <title>Genomic Encyclopedia of Type Strains, Phase IV (KMG-IV): sequencing the most valuable type-strain genomes for metagenomic binning, comparative biology and taxonomic classification.</title>
        <authorList>
            <person name="Goeker M."/>
        </authorList>
    </citation>
    <scope>NUCLEOTIDE SEQUENCE [LARGE SCALE GENOMIC DNA]</scope>
    <source>
        <strain evidence="1 2">DSM 23240</strain>
    </source>
</reference>
<name>A0A840S060_9BURK</name>
<dbReference type="AlphaFoldDB" id="A0A840S060"/>
<comment type="caution">
    <text evidence="1">The sequence shown here is derived from an EMBL/GenBank/DDBJ whole genome shotgun (WGS) entry which is preliminary data.</text>
</comment>
<sequence length="40" mass="4817">MPLHRAESAVTKRHTKRSFLYAKREEEIFAYGFQLFVRTT</sequence>
<evidence type="ECO:0000313" key="2">
    <source>
        <dbReference type="Proteomes" id="UP000571084"/>
    </source>
</evidence>
<keyword evidence="2" id="KW-1185">Reference proteome</keyword>